<dbReference type="EMBL" id="NHRY01000258">
    <property type="protein sequence ID" value="PPQ27457.1"/>
    <property type="molecule type" value="Genomic_DNA"/>
</dbReference>
<dbReference type="AlphaFoldDB" id="A0A2S6MYL8"/>
<gene>
    <name evidence="1" type="ORF">CCS01_27285</name>
</gene>
<dbReference type="RefSeq" id="WP_104521986.1">
    <property type="nucleotide sequence ID" value="NZ_NHRY01000258.1"/>
</dbReference>
<name>A0A2S6MYL8_RHOGL</name>
<evidence type="ECO:0000313" key="2">
    <source>
        <dbReference type="Proteomes" id="UP000239724"/>
    </source>
</evidence>
<dbReference type="SUPFAM" id="SSF47598">
    <property type="entry name" value="Ribbon-helix-helix"/>
    <property type="match status" value="1"/>
</dbReference>
<dbReference type="OrthoDB" id="7579938at2"/>
<dbReference type="Pfam" id="PF05534">
    <property type="entry name" value="HicB"/>
    <property type="match status" value="1"/>
</dbReference>
<dbReference type="InterPro" id="IPR008651">
    <property type="entry name" value="Uncharacterised_HicB"/>
</dbReference>
<dbReference type="GO" id="GO:0006355">
    <property type="term" value="P:regulation of DNA-templated transcription"/>
    <property type="evidence" value="ECO:0007669"/>
    <property type="project" value="InterPro"/>
</dbReference>
<sequence length="82" mass="9186">MKNSSTYPLRLPRSVKAEVERRAKADGISVNQFVATAVAEKLAAMDTARFFAERRERADMAAFDRLMERRGGEPPRPGDTIC</sequence>
<dbReference type="Gene3D" id="1.10.1220.10">
    <property type="entry name" value="Met repressor-like"/>
    <property type="match status" value="1"/>
</dbReference>
<reference evidence="1 2" key="1">
    <citation type="journal article" date="2018" name="Arch. Microbiol.">
        <title>New insights into the metabolic potential of the phototrophic purple bacterium Rhodopila globiformis DSM 161(T) from its draft genome sequence and evidence for a vanadium-dependent nitrogenase.</title>
        <authorList>
            <person name="Imhoff J.F."/>
            <person name="Rahn T."/>
            <person name="Kunzel S."/>
            <person name="Neulinger S.C."/>
        </authorList>
    </citation>
    <scope>NUCLEOTIDE SEQUENCE [LARGE SCALE GENOMIC DNA]</scope>
    <source>
        <strain evidence="1 2">DSM 161</strain>
    </source>
</reference>
<keyword evidence="2" id="KW-1185">Reference proteome</keyword>
<proteinExistence type="predicted"/>
<dbReference type="Proteomes" id="UP000239724">
    <property type="component" value="Unassembled WGS sequence"/>
</dbReference>
<protein>
    <submittedName>
        <fullName evidence="1">Toxin-antitoxin system HicB family antitoxin</fullName>
    </submittedName>
</protein>
<organism evidence="1 2">
    <name type="scientific">Rhodopila globiformis</name>
    <name type="common">Rhodopseudomonas globiformis</name>
    <dbReference type="NCBI Taxonomy" id="1071"/>
    <lineage>
        <taxon>Bacteria</taxon>
        <taxon>Pseudomonadati</taxon>
        <taxon>Pseudomonadota</taxon>
        <taxon>Alphaproteobacteria</taxon>
        <taxon>Acetobacterales</taxon>
        <taxon>Acetobacteraceae</taxon>
        <taxon>Rhodopila</taxon>
    </lineage>
</organism>
<evidence type="ECO:0000313" key="1">
    <source>
        <dbReference type="EMBL" id="PPQ27457.1"/>
    </source>
</evidence>
<comment type="caution">
    <text evidence="1">The sequence shown here is derived from an EMBL/GenBank/DDBJ whole genome shotgun (WGS) entry which is preliminary data.</text>
</comment>
<dbReference type="InterPro" id="IPR010985">
    <property type="entry name" value="Ribbon_hlx_hlx"/>
</dbReference>
<dbReference type="InterPro" id="IPR013321">
    <property type="entry name" value="Arc_rbn_hlx_hlx"/>
</dbReference>
<accession>A0A2S6MYL8</accession>